<dbReference type="AlphaFoldDB" id="A0A3B1B539"/>
<evidence type="ECO:0000313" key="2">
    <source>
        <dbReference type="EMBL" id="VAX13416.1"/>
    </source>
</evidence>
<reference evidence="2" key="1">
    <citation type="submission" date="2018-06" db="EMBL/GenBank/DDBJ databases">
        <authorList>
            <person name="Zhirakovskaya E."/>
        </authorList>
    </citation>
    <scope>NUCLEOTIDE SEQUENCE</scope>
</reference>
<name>A0A3B1B539_9ZZZZ</name>
<dbReference type="GO" id="GO:0003677">
    <property type="term" value="F:DNA binding"/>
    <property type="evidence" value="ECO:0007669"/>
    <property type="project" value="InterPro"/>
</dbReference>
<dbReference type="InterPro" id="IPR047654">
    <property type="entry name" value="IS1634_transpos"/>
</dbReference>
<gene>
    <name evidence="2" type="ORF">MNBD_GAMMA24-1192</name>
</gene>
<dbReference type="EMBL" id="UOFZ01000115">
    <property type="protein sequence ID" value="VAX13416.1"/>
    <property type="molecule type" value="Genomic_DNA"/>
</dbReference>
<dbReference type="SUPFAM" id="SSF53098">
    <property type="entry name" value="Ribonuclease H-like"/>
    <property type="match status" value="1"/>
</dbReference>
<dbReference type="PANTHER" id="PTHR34614:SF2">
    <property type="entry name" value="TRANSPOSASE IS4-LIKE DOMAIN-CONTAINING PROTEIN"/>
    <property type="match status" value="1"/>
</dbReference>
<accession>A0A3B1B539</accession>
<dbReference type="InterPro" id="IPR002559">
    <property type="entry name" value="Transposase_11"/>
</dbReference>
<dbReference type="NCBIfam" id="NF033559">
    <property type="entry name" value="transpos_IS1634"/>
    <property type="match status" value="1"/>
</dbReference>
<dbReference type="GO" id="GO:0006313">
    <property type="term" value="P:DNA transposition"/>
    <property type="evidence" value="ECO:0007669"/>
    <property type="project" value="InterPro"/>
</dbReference>
<evidence type="ECO:0000259" key="1">
    <source>
        <dbReference type="Pfam" id="PF01609"/>
    </source>
</evidence>
<sequence>MDSNGFPCKSEIFPGNAAEAKTLETMLTGLGARPGAIVVMDAGIASEDNIQWLIDHGYRYLVVSRKRKRDFDAHEAVTVKEVPGRRVQVQRVVNEQTGEVELYCYSEMREKKEQAIQDRFAERFKTALQSLSDGLTKKGTTKRHEKVLERIGRLKEKYARAAQHYEIKVIPDPATDKTLSIHWERKEKPNTQATHPGVYCLRTCINDWDEARLWKTYIMLTDLEAVFRSLKSELGMRPIYHHKEERVSGHIFITLPAYYLVHTLRLQLKAQGIHDSRHSLRHKMENQQRVTATFQCENGRTVHLRKSTRAEPEQKQIYDALGISSQPGCSQKTWV</sequence>
<proteinExistence type="predicted"/>
<dbReference type="Pfam" id="PF01609">
    <property type="entry name" value="DDE_Tnp_1"/>
    <property type="match status" value="1"/>
</dbReference>
<organism evidence="2">
    <name type="scientific">hydrothermal vent metagenome</name>
    <dbReference type="NCBI Taxonomy" id="652676"/>
    <lineage>
        <taxon>unclassified sequences</taxon>
        <taxon>metagenomes</taxon>
        <taxon>ecological metagenomes</taxon>
    </lineage>
</organism>
<dbReference type="InterPro" id="IPR012337">
    <property type="entry name" value="RNaseH-like_sf"/>
</dbReference>
<dbReference type="PANTHER" id="PTHR34614">
    <property type="match status" value="1"/>
</dbReference>
<protein>
    <recommendedName>
        <fullName evidence="1">Transposase IS4-like domain-containing protein</fullName>
    </recommendedName>
</protein>
<feature type="domain" description="Transposase IS4-like" evidence="1">
    <location>
        <begin position="4"/>
        <end position="259"/>
    </location>
</feature>
<dbReference type="GO" id="GO:0004803">
    <property type="term" value="F:transposase activity"/>
    <property type="evidence" value="ECO:0007669"/>
    <property type="project" value="InterPro"/>
</dbReference>